<protein>
    <submittedName>
        <fullName evidence="3">Uncharacterized protein</fullName>
    </submittedName>
</protein>
<evidence type="ECO:0000256" key="1">
    <source>
        <dbReference type="SAM" id="MobiDB-lite"/>
    </source>
</evidence>
<organism evidence="3 5">
    <name type="scientific">Jannaschia seohaensis</name>
    <dbReference type="NCBI Taxonomy" id="475081"/>
    <lineage>
        <taxon>Bacteria</taxon>
        <taxon>Pseudomonadati</taxon>
        <taxon>Pseudomonadota</taxon>
        <taxon>Alphaproteobacteria</taxon>
        <taxon>Rhodobacterales</taxon>
        <taxon>Roseobacteraceae</taxon>
        <taxon>Jannaschia</taxon>
    </lineage>
</organism>
<evidence type="ECO:0000313" key="5">
    <source>
        <dbReference type="Proteomes" id="UP000251571"/>
    </source>
</evidence>
<keyword evidence="4" id="KW-1185">Reference proteome</keyword>
<name>A0A2Y9ABL9_9RHOB</name>
<evidence type="ECO:0000313" key="4">
    <source>
        <dbReference type="Proteomes" id="UP000245839"/>
    </source>
</evidence>
<evidence type="ECO:0000313" key="2">
    <source>
        <dbReference type="EMBL" id="PWJ21270.1"/>
    </source>
</evidence>
<accession>A0A2Y9ABL9</accession>
<sequence>MTYDRHKPAPTDLGDQRTVPSIDRADDPSLTHAERGALKLAADRSRHRRFTALYDDLMS</sequence>
<dbReference type="Proteomes" id="UP000245839">
    <property type="component" value="Unassembled WGS sequence"/>
</dbReference>
<dbReference type="AlphaFoldDB" id="A0A2Y9ABL9"/>
<dbReference type="EMBL" id="UETC01000002">
    <property type="protein sequence ID" value="SSA41680.1"/>
    <property type="molecule type" value="Genomic_DNA"/>
</dbReference>
<evidence type="ECO:0000313" key="3">
    <source>
        <dbReference type="EMBL" id="SSA41680.1"/>
    </source>
</evidence>
<dbReference type="EMBL" id="QGDJ01000002">
    <property type="protein sequence ID" value="PWJ21270.1"/>
    <property type="molecule type" value="Genomic_DNA"/>
</dbReference>
<dbReference type="RefSeq" id="WP_109563594.1">
    <property type="nucleotide sequence ID" value="NZ_QGDJ01000002.1"/>
</dbReference>
<reference evidence="3 5" key="1">
    <citation type="submission" date="2016-10" db="EMBL/GenBank/DDBJ databases">
        <authorList>
            <person name="Cai Z."/>
        </authorList>
    </citation>
    <scope>NUCLEOTIDE SEQUENCE [LARGE SCALE GENOMIC DNA]</scope>
    <source>
        <strain evidence="3 5">DSM 25227</strain>
    </source>
</reference>
<dbReference type="Proteomes" id="UP000251571">
    <property type="component" value="Unassembled WGS sequence"/>
</dbReference>
<feature type="region of interest" description="Disordered" evidence="1">
    <location>
        <begin position="1"/>
        <end position="30"/>
    </location>
</feature>
<reference evidence="2 4" key="2">
    <citation type="submission" date="2018-03" db="EMBL/GenBank/DDBJ databases">
        <title>Genomic Encyclopedia of Archaeal and Bacterial Type Strains, Phase II (KMG-II): from individual species to whole genera.</title>
        <authorList>
            <person name="Goeker M."/>
        </authorList>
    </citation>
    <scope>NUCLEOTIDE SEQUENCE [LARGE SCALE GENOMIC DNA]</scope>
    <source>
        <strain evidence="2 4">DSM 25227</strain>
    </source>
</reference>
<proteinExistence type="predicted"/>
<dbReference type="OrthoDB" id="9935640at2"/>
<gene>
    <name evidence="2" type="ORF">BCF38_102520</name>
    <name evidence="3" type="ORF">SAMN05421539_102520</name>
</gene>